<accession>A0ACB9BQ50</accession>
<evidence type="ECO:0000313" key="1">
    <source>
        <dbReference type="EMBL" id="KAI3724171.1"/>
    </source>
</evidence>
<gene>
    <name evidence="1" type="ORF">L2E82_35939</name>
</gene>
<comment type="caution">
    <text evidence="1">The sequence shown here is derived from an EMBL/GenBank/DDBJ whole genome shotgun (WGS) entry which is preliminary data.</text>
</comment>
<dbReference type="Proteomes" id="UP001055811">
    <property type="component" value="Linkage Group LG06"/>
</dbReference>
<reference evidence="2" key="1">
    <citation type="journal article" date="2022" name="Mol. Ecol. Resour.">
        <title>The genomes of chicory, endive, great burdock and yacon provide insights into Asteraceae palaeo-polyploidization history and plant inulin production.</title>
        <authorList>
            <person name="Fan W."/>
            <person name="Wang S."/>
            <person name="Wang H."/>
            <person name="Wang A."/>
            <person name="Jiang F."/>
            <person name="Liu H."/>
            <person name="Zhao H."/>
            <person name="Xu D."/>
            <person name="Zhang Y."/>
        </authorList>
    </citation>
    <scope>NUCLEOTIDE SEQUENCE [LARGE SCALE GENOMIC DNA]</scope>
    <source>
        <strain evidence="2">cv. Punajuju</strain>
    </source>
</reference>
<keyword evidence="2" id="KW-1185">Reference proteome</keyword>
<organism evidence="1 2">
    <name type="scientific">Cichorium intybus</name>
    <name type="common">Chicory</name>
    <dbReference type="NCBI Taxonomy" id="13427"/>
    <lineage>
        <taxon>Eukaryota</taxon>
        <taxon>Viridiplantae</taxon>
        <taxon>Streptophyta</taxon>
        <taxon>Embryophyta</taxon>
        <taxon>Tracheophyta</taxon>
        <taxon>Spermatophyta</taxon>
        <taxon>Magnoliopsida</taxon>
        <taxon>eudicotyledons</taxon>
        <taxon>Gunneridae</taxon>
        <taxon>Pentapetalae</taxon>
        <taxon>asterids</taxon>
        <taxon>campanulids</taxon>
        <taxon>Asterales</taxon>
        <taxon>Asteraceae</taxon>
        <taxon>Cichorioideae</taxon>
        <taxon>Cichorieae</taxon>
        <taxon>Cichoriinae</taxon>
        <taxon>Cichorium</taxon>
    </lineage>
</organism>
<proteinExistence type="predicted"/>
<evidence type="ECO:0000313" key="2">
    <source>
        <dbReference type="Proteomes" id="UP001055811"/>
    </source>
</evidence>
<dbReference type="EMBL" id="CM042014">
    <property type="protein sequence ID" value="KAI3724171.1"/>
    <property type="molecule type" value="Genomic_DNA"/>
</dbReference>
<name>A0ACB9BQ50_CICIN</name>
<reference evidence="1 2" key="2">
    <citation type="journal article" date="2022" name="Mol. Ecol. Resour.">
        <title>The genomes of chicory, endive, great burdock and yacon provide insights into Asteraceae paleo-polyploidization history and plant inulin production.</title>
        <authorList>
            <person name="Fan W."/>
            <person name="Wang S."/>
            <person name="Wang H."/>
            <person name="Wang A."/>
            <person name="Jiang F."/>
            <person name="Liu H."/>
            <person name="Zhao H."/>
            <person name="Xu D."/>
            <person name="Zhang Y."/>
        </authorList>
    </citation>
    <scope>NUCLEOTIDE SEQUENCE [LARGE SCALE GENOMIC DNA]</scope>
    <source>
        <strain evidence="2">cv. Punajuju</strain>
        <tissue evidence="1">Leaves</tissue>
    </source>
</reference>
<sequence>MKYETSCTMLRSLCDHLLLDLSNNVYDIVVHLNSNDQGSVFSLRGNNEIVKKGHTNVAASLMGPKIEVRSIIMSTPI</sequence>
<protein>
    <submittedName>
        <fullName evidence="1">Uncharacterized protein</fullName>
    </submittedName>
</protein>